<feature type="domain" description="HTH myb-type" evidence="9">
    <location>
        <begin position="113"/>
        <end position="168"/>
    </location>
</feature>
<evidence type="ECO:0000256" key="7">
    <source>
        <dbReference type="SAM" id="MobiDB-lite"/>
    </source>
</evidence>
<dbReference type="Gene3D" id="1.10.10.60">
    <property type="entry name" value="Homeodomain-like"/>
    <property type="match status" value="3"/>
</dbReference>
<evidence type="ECO:0000313" key="11">
    <source>
        <dbReference type="Proteomes" id="UP001642360"/>
    </source>
</evidence>
<keyword evidence="5" id="KW-0804">Transcription</keyword>
<evidence type="ECO:0000256" key="5">
    <source>
        <dbReference type="ARBA" id="ARBA00023163"/>
    </source>
</evidence>
<evidence type="ECO:0000313" key="10">
    <source>
        <dbReference type="EMBL" id="CAK9173055.1"/>
    </source>
</evidence>
<dbReference type="FunFam" id="1.10.10.60:FF:000010">
    <property type="entry name" value="Transcriptional activator Myb isoform A"/>
    <property type="match status" value="1"/>
</dbReference>
<organism evidence="10 11">
    <name type="scientific">Ilex paraguariensis</name>
    <name type="common">yerba mate</name>
    <dbReference type="NCBI Taxonomy" id="185542"/>
    <lineage>
        <taxon>Eukaryota</taxon>
        <taxon>Viridiplantae</taxon>
        <taxon>Streptophyta</taxon>
        <taxon>Embryophyta</taxon>
        <taxon>Tracheophyta</taxon>
        <taxon>Spermatophyta</taxon>
        <taxon>Magnoliopsida</taxon>
        <taxon>eudicotyledons</taxon>
        <taxon>Gunneridae</taxon>
        <taxon>Pentapetalae</taxon>
        <taxon>asterids</taxon>
        <taxon>campanulids</taxon>
        <taxon>Aquifoliales</taxon>
        <taxon>Aquifoliaceae</taxon>
        <taxon>Ilex</taxon>
    </lineage>
</organism>
<dbReference type="PANTHER" id="PTHR45614">
    <property type="entry name" value="MYB PROTEIN-RELATED"/>
    <property type="match status" value="1"/>
</dbReference>
<evidence type="ECO:0000256" key="6">
    <source>
        <dbReference type="ARBA" id="ARBA00023242"/>
    </source>
</evidence>
<keyword evidence="2" id="KW-0677">Repeat</keyword>
<dbReference type="FunFam" id="1.10.10.60:FF:000016">
    <property type="entry name" value="Transcriptional activator Myb isoform A"/>
    <property type="match status" value="1"/>
</dbReference>
<dbReference type="PANTHER" id="PTHR45614:SF252">
    <property type="entry name" value="TRANSCRIPTION FACTOR MYB3R-2-LIKE"/>
    <property type="match status" value="1"/>
</dbReference>
<dbReference type="InterPro" id="IPR017930">
    <property type="entry name" value="Myb_dom"/>
</dbReference>
<evidence type="ECO:0000256" key="4">
    <source>
        <dbReference type="ARBA" id="ARBA00023125"/>
    </source>
</evidence>
<feature type="domain" description="HTH myb-type" evidence="9">
    <location>
        <begin position="169"/>
        <end position="219"/>
    </location>
</feature>
<dbReference type="PROSITE" id="PS50090">
    <property type="entry name" value="MYB_LIKE"/>
    <property type="match status" value="3"/>
</dbReference>
<feature type="domain" description="HTH myb-type" evidence="9">
    <location>
        <begin position="69"/>
        <end position="112"/>
    </location>
</feature>
<evidence type="ECO:0000256" key="1">
    <source>
        <dbReference type="ARBA" id="ARBA00004123"/>
    </source>
</evidence>
<keyword evidence="11" id="KW-1185">Reference proteome</keyword>
<dbReference type="InterPro" id="IPR001005">
    <property type="entry name" value="SANT/Myb"/>
</dbReference>
<evidence type="ECO:0000259" key="9">
    <source>
        <dbReference type="PROSITE" id="PS51294"/>
    </source>
</evidence>
<evidence type="ECO:0000256" key="2">
    <source>
        <dbReference type="ARBA" id="ARBA00022737"/>
    </source>
</evidence>
<dbReference type="PROSITE" id="PS51294">
    <property type="entry name" value="HTH_MYB"/>
    <property type="match status" value="3"/>
</dbReference>
<dbReference type="EMBL" id="CAUOFW020006168">
    <property type="protein sequence ID" value="CAK9173055.1"/>
    <property type="molecule type" value="Genomic_DNA"/>
</dbReference>
<dbReference type="GO" id="GO:0005634">
    <property type="term" value="C:nucleus"/>
    <property type="evidence" value="ECO:0007669"/>
    <property type="project" value="UniProtKB-SubCell"/>
</dbReference>
<reference evidence="10 11" key="1">
    <citation type="submission" date="2024-02" db="EMBL/GenBank/DDBJ databases">
        <authorList>
            <person name="Vignale AGUSTIN F."/>
            <person name="Sosa J E."/>
            <person name="Modenutti C."/>
        </authorList>
    </citation>
    <scope>NUCLEOTIDE SEQUENCE [LARGE SCALE GENOMIC DNA]</scope>
</reference>
<accession>A0ABC8U1X6</accession>
<proteinExistence type="predicted"/>
<dbReference type="AlphaFoldDB" id="A0ABC8U1X6"/>
<feature type="domain" description="Myb-like" evidence="8">
    <location>
        <begin position="61"/>
        <end position="112"/>
    </location>
</feature>
<sequence>MGTEMIVRVKEEEEEEDAYTLDLTKDFGLALCSSVSDDSCDTSTPSPRFLSDRGPRSGSASKRLSQAGWTEEEDYRLVEVVKKFHGRNWKKIAEHMSGRTDVQCLHRWQKVLNPELVKGPWTKEEDDCIIELVREYGYKRWSLIAKSLPGRIGKQCRERWHNHLDPTVKKDAWTEEEEFVFSHYHQIYGNKWAEIARFLPGRTDNAIKNHWNCSVKKKLDLNLPCCSLLDGQETIAPDFYGLEKKPGLTQVGEGIGDMVSPDPKKVSDIVTDVCSTDLALGSLNIGQNSLPSEPIFQGFYKCPENSISETNYVPLDIVQSVTSERIFESPKRPRVEGLSVDDMRVAKVADNGSSNLVQMGLRGYNGEVGKINKVRGTTPHPNNKDYGCLCYKPPQLKDIVIHKENGENSSVDNRLKLSETKFRYSTPPEHATSISFGDSSPESMLRNSAMSYKNIPSIIRKRTPRKAGLANYSDCTCSPAQTFPCSYDSKYVNRADLIIVSQGLLPQIEKSETSGADNFLERRLEYAFDVEWDCTPVGYCTIASVFNSITS</sequence>
<keyword evidence="6" id="KW-0539">Nucleus</keyword>
<evidence type="ECO:0000259" key="8">
    <source>
        <dbReference type="PROSITE" id="PS50090"/>
    </source>
</evidence>
<dbReference type="Proteomes" id="UP001642360">
    <property type="component" value="Unassembled WGS sequence"/>
</dbReference>
<evidence type="ECO:0000256" key="3">
    <source>
        <dbReference type="ARBA" id="ARBA00023015"/>
    </source>
</evidence>
<name>A0ABC8U1X6_9AQUA</name>
<feature type="region of interest" description="Disordered" evidence="7">
    <location>
        <begin position="35"/>
        <end position="65"/>
    </location>
</feature>
<feature type="compositionally biased region" description="Low complexity" evidence="7">
    <location>
        <begin position="35"/>
        <end position="47"/>
    </location>
</feature>
<comment type="caution">
    <text evidence="10">The sequence shown here is derived from an EMBL/GenBank/DDBJ whole genome shotgun (WGS) entry which is preliminary data.</text>
</comment>
<dbReference type="Pfam" id="PF00249">
    <property type="entry name" value="Myb_DNA-binding"/>
    <property type="match status" value="3"/>
</dbReference>
<keyword evidence="4" id="KW-0238">DNA-binding</keyword>
<feature type="domain" description="Myb-like" evidence="8">
    <location>
        <begin position="165"/>
        <end position="215"/>
    </location>
</feature>
<dbReference type="SUPFAM" id="SSF46689">
    <property type="entry name" value="Homeodomain-like"/>
    <property type="match status" value="2"/>
</dbReference>
<dbReference type="InterPro" id="IPR050560">
    <property type="entry name" value="MYB_TF"/>
</dbReference>
<feature type="domain" description="Myb-like" evidence="8">
    <location>
        <begin position="113"/>
        <end position="164"/>
    </location>
</feature>
<keyword evidence="3" id="KW-0805">Transcription regulation</keyword>
<dbReference type="CDD" id="cd00167">
    <property type="entry name" value="SANT"/>
    <property type="match status" value="3"/>
</dbReference>
<dbReference type="InterPro" id="IPR009057">
    <property type="entry name" value="Homeodomain-like_sf"/>
</dbReference>
<comment type="subcellular location">
    <subcellularLocation>
        <location evidence="1">Nucleus</location>
    </subcellularLocation>
</comment>
<dbReference type="GO" id="GO:0003677">
    <property type="term" value="F:DNA binding"/>
    <property type="evidence" value="ECO:0007669"/>
    <property type="project" value="UniProtKB-KW"/>
</dbReference>
<gene>
    <name evidence="10" type="ORF">ILEXP_LOCUS42803</name>
</gene>
<dbReference type="SMART" id="SM00717">
    <property type="entry name" value="SANT"/>
    <property type="match status" value="3"/>
</dbReference>
<protein>
    <submittedName>
        <fullName evidence="10">Uncharacterized protein</fullName>
    </submittedName>
</protein>